<keyword evidence="3" id="KW-1185">Reference proteome</keyword>
<reference evidence="4" key="1">
    <citation type="submission" date="2016-11" db="UniProtKB">
        <authorList>
            <consortium name="WormBaseParasite"/>
        </authorList>
    </citation>
    <scope>IDENTIFICATION</scope>
</reference>
<evidence type="ECO:0000256" key="1">
    <source>
        <dbReference type="SAM" id="MobiDB-lite"/>
    </source>
</evidence>
<evidence type="ECO:0000256" key="2">
    <source>
        <dbReference type="SAM" id="Phobius"/>
    </source>
</evidence>
<evidence type="ECO:0000313" key="3">
    <source>
        <dbReference type="Proteomes" id="UP000095287"/>
    </source>
</evidence>
<dbReference type="AlphaFoldDB" id="A0A1I7Z0X2"/>
<name>A0A1I7Z0X2_9BILA</name>
<proteinExistence type="predicted"/>
<feature type="region of interest" description="Disordered" evidence="1">
    <location>
        <begin position="1"/>
        <end position="34"/>
    </location>
</feature>
<keyword evidence="2" id="KW-0812">Transmembrane</keyword>
<sequence>MTQKESHDDEGIRSDWRRSDLNTQNEGPVTIDPRQMTPVSCAVTCFVVVAAACILAAIISIPAFSDVQDSSLSHVYIY</sequence>
<organism evidence="3 4">
    <name type="scientific">Steinernema glaseri</name>
    <dbReference type="NCBI Taxonomy" id="37863"/>
    <lineage>
        <taxon>Eukaryota</taxon>
        <taxon>Metazoa</taxon>
        <taxon>Ecdysozoa</taxon>
        <taxon>Nematoda</taxon>
        <taxon>Chromadorea</taxon>
        <taxon>Rhabditida</taxon>
        <taxon>Tylenchina</taxon>
        <taxon>Panagrolaimomorpha</taxon>
        <taxon>Strongyloidoidea</taxon>
        <taxon>Steinernematidae</taxon>
        <taxon>Steinernema</taxon>
    </lineage>
</organism>
<dbReference type="Proteomes" id="UP000095287">
    <property type="component" value="Unplaced"/>
</dbReference>
<accession>A0A1I7Z0X2</accession>
<evidence type="ECO:0000313" key="4">
    <source>
        <dbReference type="WBParaSite" id="L893_g21488.t1"/>
    </source>
</evidence>
<feature type="transmembrane region" description="Helical" evidence="2">
    <location>
        <begin position="41"/>
        <end position="64"/>
    </location>
</feature>
<keyword evidence="2" id="KW-0472">Membrane</keyword>
<keyword evidence="2" id="KW-1133">Transmembrane helix</keyword>
<protein>
    <submittedName>
        <fullName evidence="4">Col_cuticle_N domain-containing protein</fullName>
    </submittedName>
</protein>
<feature type="compositionally biased region" description="Basic and acidic residues" evidence="1">
    <location>
        <begin position="1"/>
        <end position="20"/>
    </location>
</feature>
<dbReference type="WBParaSite" id="L893_g21488.t1">
    <property type="protein sequence ID" value="L893_g21488.t1"/>
    <property type="gene ID" value="L893_g21488"/>
</dbReference>